<dbReference type="GeneID" id="125542494"/>
<keyword evidence="2" id="KW-0547">Nucleotide-binding</keyword>
<evidence type="ECO:0000313" key="7">
    <source>
        <dbReference type="Proteomes" id="UP000015106"/>
    </source>
</evidence>
<dbReference type="Pfam" id="PF03969">
    <property type="entry name" value="AFG1_ATPase"/>
    <property type="match status" value="1"/>
</dbReference>
<dbReference type="Proteomes" id="UP000015106">
    <property type="component" value="Chromosome 3"/>
</dbReference>
<reference evidence="7" key="1">
    <citation type="journal article" date="2013" name="Nature">
        <title>Draft genome of the wheat A-genome progenitor Triticum urartu.</title>
        <authorList>
            <person name="Ling H.Q."/>
            <person name="Zhao S."/>
            <person name="Liu D."/>
            <person name="Wang J."/>
            <person name="Sun H."/>
            <person name="Zhang C."/>
            <person name="Fan H."/>
            <person name="Li D."/>
            <person name="Dong L."/>
            <person name="Tao Y."/>
            <person name="Gao C."/>
            <person name="Wu H."/>
            <person name="Li Y."/>
            <person name="Cui Y."/>
            <person name="Guo X."/>
            <person name="Zheng S."/>
            <person name="Wang B."/>
            <person name="Yu K."/>
            <person name="Liang Q."/>
            <person name="Yang W."/>
            <person name="Lou X."/>
            <person name="Chen J."/>
            <person name="Feng M."/>
            <person name="Jian J."/>
            <person name="Zhang X."/>
            <person name="Luo G."/>
            <person name="Jiang Y."/>
            <person name="Liu J."/>
            <person name="Wang Z."/>
            <person name="Sha Y."/>
            <person name="Zhang B."/>
            <person name="Wu H."/>
            <person name="Tang D."/>
            <person name="Shen Q."/>
            <person name="Xue P."/>
            <person name="Zou S."/>
            <person name="Wang X."/>
            <person name="Liu X."/>
            <person name="Wang F."/>
            <person name="Yang Y."/>
            <person name="An X."/>
            <person name="Dong Z."/>
            <person name="Zhang K."/>
            <person name="Zhang X."/>
            <person name="Luo M.C."/>
            <person name="Dvorak J."/>
            <person name="Tong Y."/>
            <person name="Wang J."/>
            <person name="Yang H."/>
            <person name="Li Z."/>
            <person name="Wang D."/>
            <person name="Zhang A."/>
            <person name="Wang J."/>
        </authorList>
    </citation>
    <scope>NUCLEOTIDE SEQUENCE</scope>
    <source>
        <strain evidence="7">cv. G1812</strain>
    </source>
</reference>
<dbReference type="OrthoDB" id="548867at2759"/>
<dbReference type="InterPro" id="IPR005654">
    <property type="entry name" value="ATPase_AFG1-like"/>
</dbReference>
<evidence type="ECO:0000256" key="4">
    <source>
        <dbReference type="SAM" id="Coils"/>
    </source>
</evidence>
<keyword evidence="3" id="KW-0067">ATP-binding</keyword>
<keyword evidence="7" id="KW-1185">Reference proteome</keyword>
<evidence type="ECO:0000256" key="2">
    <source>
        <dbReference type="ARBA" id="ARBA00022741"/>
    </source>
</evidence>
<sequence>MLLRLRVGVTRRSAALLAAVPRGDAPAALPLPRRLHDAADHRPKPGGPLTLYRDLVSQGKLRHDVYQENVASELDSLLGRLERYEMEMEDYHTKLSMWDNTREKERRRLLLEEAEDKQHDGVWIDEKRGFLDKLISRKRRANIEPGVGRWVSYLNRERKLDNLVGQKPVAPVAPKGLYLYGNVGSGKTMLMDMFYGATEGVIKHRRRFHFHEAMLEIHDHMHDVWKRRDDGKSMESSAFSWISGLPFDAKIKEWLIGEEKYKQDKHQKHILLAVADKFLVDRQANKCGASILCFDEIQTIDVFAIVALSGILSRLLSTGTVLVATSNKAPEDLNQDGMQREIFLELLSKLDETCNKILVGTETDYRRLIPTDGSTQIHYYWPTNPDTRSMFEAMWHDITNQTGGNITAVTIPVMFGRSIEIPQSCSGVARFDFEYLCGRPVGAADYIAIARNYHTIFISDLPAMSMKIRDKARRFITLIDEMYNHHCRLICLATLPIDNLFQGTEEGPLFDLESFQFETEAEGSKLRRDVSAEGNVGAGPSTRGLVSMLSGQEEMFAFRRAISRLIEMQTPLYLERVKHVHSSALQQQQGTPVLTKQSTVSQSAPL</sequence>
<dbReference type="KEGG" id="tua:125542494"/>
<dbReference type="GO" id="GO:0005739">
    <property type="term" value="C:mitochondrion"/>
    <property type="evidence" value="ECO:0007669"/>
    <property type="project" value="TreeGrafter"/>
</dbReference>
<dbReference type="AlphaFoldDB" id="A0A8R7PMM4"/>
<dbReference type="SUPFAM" id="SSF52540">
    <property type="entry name" value="P-loop containing nucleoside triphosphate hydrolases"/>
    <property type="match status" value="1"/>
</dbReference>
<dbReference type="GO" id="GO:0016887">
    <property type="term" value="F:ATP hydrolysis activity"/>
    <property type="evidence" value="ECO:0007669"/>
    <property type="project" value="InterPro"/>
</dbReference>
<dbReference type="InterPro" id="IPR027417">
    <property type="entry name" value="P-loop_NTPase"/>
</dbReference>
<dbReference type="GO" id="GO:0005524">
    <property type="term" value="F:ATP binding"/>
    <property type="evidence" value="ECO:0007669"/>
    <property type="project" value="UniProtKB-KW"/>
</dbReference>
<evidence type="ECO:0000313" key="6">
    <source>
        <dbReference type="EnsemblPlants" id="TuG1812G0300000570.01.T01"/>
    </source>
</evidence>
<dbReference type="FunFam" id="3.40.50.300:FF:001040">
    <property type="entry name" value="AFG1-like ATPase isoform C"/>
    <property type="match status" value="1"/>
</dbReference>
<evidence type="ECO:0008006" key="8">
    <source>
        <dbReference type="Google" id="ProtNLM"/>
    </source>
</evidence>
<dbReference type="PANTHER" id="PTHR12169:SF6">
    <property type="entry name" value="AFG1-LIKE ATPASE"/>
    <property type="match status" value="1"/>
</dbReference>
<feature type="region of interest" description="Disordered" evidence="5">
    <location>
        <begin position="585"/>
        <end position="606"/>
    </location>
</feature>
<comment type="similarity">
    <text evidence="1">Belongs to the AFG1 ATPase family.</text>
</comment>
<organism evidence="6 7">
    <name type="scientific">Triticum urartu</name>
    <name type="common">Red wild einkorn</name>
    <name type="synonym">Crithodium urartu</name>
    <dbReference type="NCBI Taxonomy" id="4572"/>
    <lineage>
        <taxon>Eukaryota</taxon>
        <taxon>Viridiplantae</taxon>
        <taxon>Streptophyta</taxon>
        <taxon>Embryophyta</taxon>
        <taxon>Tracheophyta</taxon>
        <taxon>Spermatophyta</taxon>
        <taxon>Magnoliopsida</taxon>
        <taxon>Liliopsida</taxon>
        <taxon>Poales</taxon>
        <taxon>Poaceae</taxon>
        <taxon>BOP clade</taxon>
        <taxon>Pooideae</taxon>
        <taxon>Triticodae</taxon>
        <taxon>Triticeae</taxon>
        <taxon>Triticinae</taxon>
        <taxon>Triticum</taxon>
    </lineage>
</organism>
<evidence type="ECO:0000256" key="1">
    <source>
        <dbReference type="ARBA" id="ARBA00010322"/>
    </source>
</evidence>
<reference evidence="6" key="2">
    <citation type="submission" date="2018-03" db="EMBL/GenBank/DDBJ databases">
        <title>The Triticum urartu genome reveals the dynamic nature of wheat genome evolution.</title>
        <authorList>
            <person name="Ling H."/>
            <person name="Ma B."/>
            <person name="Shi X."/>
            <person name="Liu H."/>
            <person name="Dong L."/>
            <person name="Sun H."/>
            <person name="Cao Y."/>
            <person name="Gao Q."/>
            <person name="Zheng S."/>
            <person name="Li Y."/>
            <person name="Yu Y."/>
            <person name="Du H."/>
            <person name="Qi M."/>
            <person name="Li Y."/>
            <person name="Yu H."/>
            <person name="Cui Y."/>
            <person name="Wang N."/>
            <person name="Chen C."/>
            <person name="Wu H."/>
            <person name="Zhao Y."/>
            <person name="Zhang J."/>
            <person name="Li Y."/>
            <person name="Zhou W."/>
            <person name="Zhang B."/>
            <person name="Hu W."/>
            <person name="Eijk M."/>
            <person name="Tang J."/>
            <person name="Witsenboer H."/>
            <person name="Zhao S."/>
            <person name="Li Z."/>
            <person name="Zhang A."/>
            <person name="Wang D."/>
            <person name="Liang C."/>
        </authorList>
    </citation>
    <scope>NUCLEOTIDE SEQUENCE [LARGE SCALE GENOMIC DNA]</scope>
    <source>
        <strain evidence="6">cv. G1812</strain>
    </source>
</reference>
<dbReference type="RefSeq" id="XP_048561504.1">
    <property type="nucleotide sequence ID" value="XM_048705547.1"/>
</dbReference>
<dbReference type="Gene3D" id="3.40.50.300">
    <property type="entry name" value="P-loop containing nucleotide triphosphate hydrolases"/>
    <property type="match status" value="1"/>
</dbReference>
<evidence type="ECO:0000256" key="5">
    <source>
        <dbReference type="SAM" id="MobiDB-lite"/>
    </source>
</evidence>
<feature type="coiled-coil region" evidence="4">
    <location>
        <begin position="67"/>
        <end position="94"/>
    </location>
</feature>
<accession>A0A8R7PMM4</accession>
<dbReference type="NCBIfam" id="NF040713">
    <property type="entry name" value="ZapE"/>
    <property type="match status" value="1"/>
</dbReference>
<proteinExistence type="inferred from homology"/>
<dbReference type="Gramene" id="TuG1812G0300000570.01.T01">
    <property type="protein sequence ID" value="TuG1812G0300000570.01.T01"/>
    <property type="gene ID" value="TuG1812G0300000570.01"/>
</dbReference>
<evidence type="ECO:0000256" key="3">
    <source>
        <dbReference type="ARBA" id="ARBA00022840"/>
    </source>
</evidence>
<dbReference type="PANTHER" id="PTHR12169">
    <property type="entry name" value="ATPASE N2B"/>
    <property type="match status" value="1"/>
</dbReference>
<name>A0A8R7PMM4_TRIUA</name>
<dbReference type="EnsemblPlants" id="TuG1812G0300000570.01.T01">
    <property type="protein sequence ID" value="TuG1812G0300000570.01.T01"/>
    <property type="gene ID" value="TuG1812G0300000570.01"/>
</dbReference>
<keyword evidence="4" id="KW-0175">Coiled coil</keyword>
<protein>
    <recommendedName>
        <fullName evidence="8">Lactation elevated protein 1</fullName>
    </recommendedName>
</protein>
<gene>
    <name evidence="6" type="primary">LOC125542494</name>
</gene>
<reference evidence="6" key="3">
    <citation type="submission" date="2022-06" db="UniProtKB">
        <authorList>
            <consortium name="EnsemblPlants"/>
        </authorList>
    </citation>
    <scope>IDENTIFICATION</scope>
</reference>